<dbReference type="AlphaFoldDB" id="A0A917Q5I2"/>
<evidence type="ECO:0000313" key="2">
    <source>
        <dbReference type="Proteomes" id="UP000600449"/>
    </source>
</evidence>
<comment type="caution">
    <text evidence="1">The sequence shown here is derived from an EMBL/GenBank/DDBJ whole genome shotgun (WGS) entry which is preliminary data.</text>
</comment>
<accession>A0A917Q5I2</accession>
<organism evidence="1 2">
    <name type="scientific">Salinarimonas ramus</name>
    <dbReference type="NCBI Taxonomy" id="690164"/>
    <lineage>
        <taxon>Bacteria</taxon>
        <taxon>Pseudomonadati</taxon>
        <taxon>Pseudomonadota</taxon>
        <taxon>Alphaproteobacteria</taxon>
        <taxon>Hyphomicrobiales</taxon>
        <taxon>Salinarimonadaceae</taxon>
        <taxon>Salinarimonas</taxon>
    </lineage>
</organism>
<name>A0A917Q5I2_9HYPH</name>
<keyword evidence="2" id="KW-1185">Reference proteome</keyword>
<dbReference type="PROSITE" id="PS51257">
    <property type="entry name" value="PROKAR_LIPOPROTEIN"/>
    <property type="match status" value="1"/>
</dbReference>
<dbReference type="Proteomes" id="UP000600449">
    <property type="component" value="Unassembled WGS sequence"/>
</dbReference>
<reference evidence="1 2" key="1">
    <citation type="journal article" date="2014" name="Int. J. Syst. Evol. Microbiol.">
        <title>Complete genome sequence of Corynebacterium casei LMG S-19264T (=DSM 44701T), isolated from a smear-ripened cheese.</title>
        <authorList>
            <consortium name="US DOE Joint Genome Institute (JGI-PGF)"/>
            <person name="Walter F."/>
            <person name="Albersmeier A."/>
            <person name="Kalinowski J."/>
            <person name="Ruckert C."/>
        </authorList>
    </citation>
    <scope>NUCLEOTIDE SEQUENCE [LARGE SCALE GENOMIC DNA]</scope>
    <source>
        <strain evidence="1 2">CGMCC 1.9161</strain>
    </source>
</reference>
<gene>
    <name evidence="1" type="ORF">GCM10011322_10010</name>
</gene>
<dbReference type="EMBL" id="BMMF01000003">
    <property type="protein sequence ID" value="GGK25447.1"/>
    <property type="molecule type" value="Genomic_DNA"/>
</dbReference>
<proteinExistence type="predicted"/>
<protein>
    <submittedName>
        <fullName evidence="1">Uncharacterized protein</fullName>
    </submittedName>
</protein>
<evidence type="ECO:0000313" key="1">
    <source>
        <dbReference type="EMBL" id="GGK25447.1"/>
    </source>
</evidence>
<sequence>MRERAFVPGTMPRFRLTPLAAGLALLALAGCIAGPRLVAGLPDEGGWLVLPVQNWAAVERGEPEGVAACLTDECPERLMVSVLRLRGEAAAEVRAVLADPQRLARFIAERDRTDENEERRGIETRIETRPLAVGGLRGFAVTIGAAATGRVAHGATLAREEGREVRLALVVGDDAAAVEAALRQVAEEAF</sequence>